<dbReference type="Proteomes" id="UP001419268">
    <property type="component" value="Unassembled WGS sequence"/>
</dbReference>
<feature type="compositionally biased region" description="Polar residues" evidence="1">
    <location>
        <begin position="25"/>
        <end position="34"/>
    </location>
</feature>
<comment type="caution">
    <text evidence="2">The sequence shown here is derived from an EMBL/GenBank/DDBJ whole genome shotgun (WGS) entry which is preliminary data.</text>
</comment>
<proteinExistence type="predicted"/>
<name>A0AAP0HQR5_9MAGN</name>
<keyword evidence="3" id="KW-1185">Reference proteome</keyword>
<evidence type="ECO:0000313" key="3">
    <source>
        <dbReference type="Proteomes" id="UP001419268"/>
    </source>
</evidence>
<accession>A0AAP0HQR5</accession>
<sequence length="53" mass="5664">MAHSKTPVSREEAGVEVLRGHRNVGESTSGGSSRNKGELREQEKICAPFLSGP</sequence>
<evidence type="ECO:0000313" key="2">
    <source>
        <dbReference type="EMBL" id="KAK9095279.1"/>
    </source>
</evidence>
<dbReference type="EMBL" id="JBBNAG010000011">
    <property type="protein sequence ID" value="KAK9095279.1"/>
    <property type="molecule type" value="Genomic_DNA"/>
</dbReference>
<protein>
    <submittedName>
        <fullName evidence="2">Uncharacterized protein</fullName>
    </submittedName>
</protein>
<organism evidence="2 3">
    <name type="scientific">Stephania cephalantha</name>
    <dbReference type="NCBI Taxonomy" id="152367"/>
    <lineage>
        <taxon>Eukaryota</taxon>
        <taxon>Viridiplantae</taxon>
        <taxon>Streptophyta</taxon>
        <taxon>Embryophyta</taxon>
        <taxon>Tracheophyta</taxon>
        <taxon>Spermatophyta</taxon>
        <taxon>Magnoliopsida</taxon>
        <taxon>Ranunculales</taxon>
        <taxon>Menispermaceae</taxon>
        <taxon>Menispermoideae</taxon>
        <taxon>Cissampelideae</taxon>
        <taxon>Stephania</taxon>
    </lineage>
</organism>
<evidence type="ECO:0000256" key="1">
    <source>
        <dbReference type="SAM" id="MobiDB-lite"/>
    </source>
</evidence>
<feature type="compositionally biased region" description="Basic and acidic residues" evidence="1">
    <location>
        <begin position="35"/>
        <end position="44"/>
    </location>
</feature>
<gene>
    <name evidence="2" type="ORF">Scep_026748</name>
</gene>
<reference evidence="2 3" key="1">
    <citation type="submission" date="2024-01" db="EMBL/GenBank/DDBJ databases">
        <title>Genome assemblies of Stephania.</title>
        <authorList>
            <person name="Yang L."/>
        </authorList>
    </citation>
    <scope>NUCLEOTIDE SEQUENCE [LARGE SCALE GENOMIC DNA]</scope>
    <source>
        <strain evidence="2">JXDWG</strain>
        <tissue evidence="2">Leaf</tissue>
    </source>
</reference>
<dbReference type="AlphaFoldDB" id="A0AAP0HQR5"/>
<feature type="region of interest" description="Disordered" evidence="1">
    <location>
        <begin position="1"/>
        <end position="53"/>
    </location>
</feature>